<name>A0A645GMA7_9ZZZZ</name>
<gene>
    <name evidence="1" type="ORF">SDC9_172481</name>
</gene>
<evidence type="ECO:0000313" key="1">
    <source>
        <dbReference type="EMBL" id="MPN25074.1"/>
    </source>
</evidence>
<proteinExistence type="predicted"/>
<reference evidence="1" key="1">
    <citation type="submission" date="2019-08" db="EMBL/GenBank/DDBJ databases">
        <authorList>
            <person name="Kucharzyk K."/>
            <person name="Murdoch R.W."/>
            <person name="Higgins S."/>
            <person name="Loffler F."/>
        </authorList>
    </citation>
    <scope>NUCLEOTIDE SEQUENCE</scope>
</reference>
<dbReference type="EMBL" id="VSSQ01074124">
    <property type="protein sequence ID" value="MPN25074.1"/>
    <property type="molecule type" value="Genomic_DNA"/>
</dbReference>
<organism evidence="1">
    <name type="scientific">bioreactor metagenome</name>
    <dbReference type="NCBI Taxonomy" id="1076179"/>
    <lineage>
        <taxon>unclassified sequences</taxon>
        <taxon>metagenomes</taxon>
        <taxon>ecological metagenomes</taxon>
    </lineage>
</organism>
<sequence length="143" mass="16049">MCAYIAAFVVGMQEKEQPALFLIFCVVAFTDHISKVGRPIQVGVEGNIFTVAVLEIVNKCRQAGQFGCEVQAVFQVSVPILGFLHPIDVTWGEHRFVVHGQDRQREHCHGMGGGRQILEQIKHIARDLGALFPLQLHFQSFFF</sequence>
<dbReference type="AlphaFoldDB" id="A0A645GMA7"/>
<protein>
    <submittedName>
        <fullName evidence="1">Uncharacterized protein</fullName>
    </submittedName>
</protein>
<comment type="caution">
    <text evidence="1">The sequence shown here is derived from an EMBL/GenBank/DDBJ whole genome shotgun (WGS) entry which is preliminary data.</text>
</comment>
<accession>A0A645GMA7</accession>